<evidence type="ECO:0000256" key="9">
    <source>
        <dbReference type="ARBA" id="ARBA00022833"/>
    </source>
</evidence>
<feature type="transmembrane region" description="Helical" evidence="13">
    <location>
        <begin position="191"/>
        <end position="211"/>
    </location>
</feature>
<keyword evidence="10 13" id="KW-1133">Transmembrane helix</keyword>
<evidence type="ECO:0000256" key="6">
    <source>
        <dbReference type="ARBA" id="ARBA00022692"/>
    </source>
</evidence>
<evidence type="ECO:0000256" key="4">
    <source>
        <dbReference type="ARBA" id="ARBA00022475"/>
    </source>
</evidence>
<dbReference type="PANTHER" id="PTHR35864">
    <property type="entry name" value="ZINC METALLOPROTEASE MJ0611-RELATED"/>
    <property type="match status" value="1"/>
</dbReference>
<keyword evidence="6 13" id="KW-0812">Transmembrane</keyword>
<feature type="domain" description="Peptidase M50" evidence="14">
    <location>
        <begin position="126"/>
        <end position="179"/>
    </location>
</feature>
<evidence type="ECO:0000313" key="16">
    <source>
        <dbReference type="Proteomes" id="UP001314796"/>
    </source>
</evidence>
<dbReference type="InterPro" id="IPR044537">
    <property type="entry name" value="Rip2-like"/>
</dbReference>
<keyword evidence="9" id="KW-0862">Zinc</keyword>
<dbReference type="CDD" id="cd06158">
    <property type="entry name" value="S2P-M50_like_1"/>
    <property type="match status" value="1"/>
</dbReference>
<keyword evidence="16" id="KW-1185">Reference proteome</keyword>
<dbReference type="GO" id="GO:0006508">
    <property type="term" value="P:proteolysis"/>
    <property type="evidence" value="ECO:0007669"/>
    <property type="project" value="UniProtKB-KW"/>
</dbReference>
<dbReference type="RefSeq" id="WP_330613068.1">
    <property type="nucleotide sequence ID" value="NZ_JAFBEE010000002.1"/>
</dbReference>
<comment type="caution">
    <text evidence="15">The sequence shown here is derived from an EMBL/GenBank/DDBJ whole genome shotgun (WGS) entry which is preliminary data.</text>
</comment>
<comment type="subcellular location">
    <subcellularLocation>
        <location evidence="2">Cell membrane</location>
        <topology evidence="2">Multi-pass membrane protein</topology>
    </subcellularLocation>
</comment>
<evidence type="ECO:0000256" key="8">
    <source>
        <dbReference type="ARBA" id="ARBA00022801"/>
    </source>
</evidence>
<reference evidence="15 16" key="1">
    <citation type="submission" date="2021-01" db="EMBL/GenBank/DDBJ databases">
        <title>Genomic Encyclopedia of Type Strains, Phase IV (KMG-IV): sequencing the most valuable type-strain genomes for metagenomic binning, comparative biology and taxonomic classification.</title>
        <authorList>
            <person name="Goeker M."/>
        </authorList>
    </citation>
    <scope>NUCLEOTIDE SEQUENCE [LARGE SCALE GENOMIC DNA]</scope>
    <source>
        <strain evidence="15 16">DSM 25890</strain>
    </source>
</reference>
<evidence type="ECO:0000256" key="5">
    <source>
        <dbReference type="ARBA" id="ARBA00022670"/>
    </source>
</evidence>
<keyword evidence="8" id="KW-0378">Hydrolase</keyword>
<dbReference type="InterPro" id="IPR008915">
    <property type="entry name" value="Peptidase_M50"/>
</dbReference>
<dbReference type="PANTHER" id="PTHR35864:SF1">
    <property type="entry name" value="ZINC METALLOPROTEASE YWHC-RELATED"/>
    <property type="match status" value="1"/>
</dbReference>
<accession>A0ABS2NM84</accession>
<comment type="similarity">
    <text evidence="3">Belongs to the peptidase M50B family.</text>
</comment>
<evidence type="ECO:0000313" key="15">
    <source>
        <dbReference type="EMBL" id="MBM7614035.1"/>
    </source>
</evidence>
<keyword evidence="12 13" id="KW-0472">Membrane</keyword>
<evidence type="ECO:0000256" key="12">
    <source>
        <dbReference type="ARBA" id="ARBA00023136"/>
    </source>
</evidence>
<evidence type="ECO:0000259" key="14">
    <source>
        <dbReference type="Pfam" id="PF02163"/>
    </source>
</evidence>
<evidence type="ECO:0000256" key="7">
    <source>
        <dbReference type="ARBA" id="ARBA00022723"/>
    </source>
</evidence>
<organism evidence="15 16">
    <name type="scientific">Alkaliphilus hydrothermalis</name>
    <dbReference type="NCBI Taxonomy" id="1482730"/>
    <lineage>
        <taxon>Bacteria</taxon>
        <taxon>Bacillati</taxon>
        <taxon>Bacillota</taxon>
        <taxon>Clostridia</taxon>
        <taxon>Peptostreptococcales</taxon>
        <taxon>Natronincolaceae</taxon>
        <taxon>Alkaliphilus</taxon>
    </lineage>
</organism>
<feature type="transmembrane region" description="Helical" evidence="13">
    <location>
        <begin position="55"/>
        <end position="77"/>
    </location>
</feature>
<dbReference type="Pfam" id="PF02163">
    <property type="entry name" value="Peptidase_M50"/>
    <property type="match status" value="1"/>
</dbReference>
<feature type="transmembrane region" description="Helical" evidence="13">
    <location>
        <begin position="128"/>
        <end position="147"/>
    </location>
</feature>
<name>A0ABS2NM84_9FIRM</name>
<protein>
    <submittedName>
        <fullName evidence="15">Zn-dependent protease</fullName>
    </submittedName>
</protein>
<feature type="transmembrane region" description="Helical" evidence="13">
    <location>
        <begin position="89"/>
        <end position="116"/>
    </location>
</feature>
<proteinExistence type="inferred from homology"/>
<evidence type="ECO:0000256" key="1">
    <source>
        <dbReference type="ARBA" id="ARBA00001947"/>
    </source>
</evidence>
<dbReference type="InterPro" id="IPR052348">
    <property type="entry name" value="Metallopeptidase_M50B"/>
</dbReference>
<keyword evidence="7" id="KW-0479">Metal-binding</keyword>
<dbReference type="GO" id="GO:0008233">
    <property type="term" value="F:peptidase activity"/>
    <property type="evidence" value="ECO:0007669"/>
    <property type="project" value="UniProtKB-KW"/>
</dbReference>
<evidence type="ECO:0000256" key="10">
    <source>
        <dbReference type="ARBA" id="ARBA00022989"/>
    </source>
</evidence>
<dbReference type="EMBL" id="JAFBEE010000002">
    <property type="protein sequence ID" value="MBM7614035.1"/>
    <property type="molecule type" value="Genomic_DNA"/>
</dbReference>
<dbReference type="Proteomes" id="UP001314796">
    <property type="component" value="Unassembled WGS sequence"/>
</dbReference>
<evidence type="ECO:0000256" key="3">
    <source>
        <dbReference type="ARBA" id="ARBA00007931"/>
    </source>
</evidence>
<evidence type="ECO:0000256" key="2">
    <source>
        <dbReference type="ARBA" id="ARBA00004651"/>
    </source>
</evidence>
<keyword evidence="5 15" id="KW-0645">Protease</keyword>
<gene>
    <name evidence="15" type="ORF">JOC73_000544</name>
</gene>
<evidence type="ECO:0000256" key="13">
    <source>
        <dbReference type="SAM" id="Phobius"/>
    </source>
</evidence>
<evidence type="ECO:0000256" key="11">
    <source>
        <dbReference type="ARBA" id="ARBA00023049"/>
    </source>
</evidence>
<sequence>MNLFSGDFLDLRTIMLTLPGILLGLTLHELAHGYSAYLMGDPTAKNAGRLTLNPIAHLDPFGFIMLLVAGFGWAKPVPFNPRYFKKYKLGTFVVSIAGVVMNLFLAVLLTIGLGFYMRNGENQYIADILLNGIVINLALAVFNLLPIPPLDGSKIILSFLPLHWEEYYYRYQKYSYVILLGLLYFDVTDYVLFPAVEYLFNLLFNNILIFFV</sequence>
<keyword evidence="4" id="KW-1003">Cell membrane</keyword>
<keyword evidence="11" id="KW-0482">Metalloprotease</keyword>
<comment type="cofactor">
    <cofactor evidence="1">
        <name>Zn(2+)</name>
        <dbReference type="ChEBI" id="CHEBI:29105"/>
    </cofactor>
</comment>